<evidence type="ECO:0000313" key="2">
    <source>
        <dbReference type="Proteomes" id="UP000611762"/>
    </source>
</evidence>
<organism evidence="1 2">
    <name type="scientific">Congzhengia minquanensis</name>
    <dbReference type="NCBI Taxonomy" id="2763657"/>
    <lineage>
        <taxon>Bacteria</taxon>
        <taxon>Bacillati</taxon>
        <taxon>Bacillota</taxon>
        <taxon>Clostridia</taxon>
        <taxon>Eubacteriales</taxon>
        <taxon>Oscillospiraceae</taxon>
        <taxon>Congzhengia</taxon>
    </lineage>
</organism>
<comment type="caution">
    <text evidence="1">The sequence shown here is derived from an EMBL/GenBank/DDBJ whole genome shotgun (WGS) entry which is preliminary data.</text>
</comment>
<name>A0A926DMP4_9FIRM</name>
<keyword evidence="2" id="KW-1185">Reference proteome</keyword>
<dbReference type="Proteomes" id="UP000611762">
    <property type="component" value="Unassembled WGS sequence"/>
</dbReference>
<evidence type="ECO:0000313" key="1">
    <source>
        <dbReference type="EMBL" id="MBC8541823.1"/>
    </source>
</evidence>
<proteinExistence type="predicted"/>
<protein>
    <submittedName>
        <fullName evidence="1">Uncharacterized protein</fullName>
    </submittedName>
</protein>
<dbReference type="AlphaFoldDB" id="A0A926DMP4"/>
<reference evidence="1" key="1">
    <citation type="submission" date="2020-08" db="EMBL/GenBank/DDBJ databases">
        <title>Genome public.</title>
        <authorList>
            <person name="Liu C."/>
            <person name="Sun Q."/>
        </authorList>
    </citation>
    <scope>NUCLEOTIDE SEQUENCE</scope>
    <source>
        <strain evidence="1">H8</strain>
    </source>
</reference>
<dbReference type="RefSeq" id="WP_249313809.1">
    <property type="nucleotide sequence ID" value="NZ_JACRSU010000006.1"/>
</dbReference>
<accession>A0A926DMP4</accession>
<sequence>MGKKIKHRLLELEKKQVDLLCELRRRGHERVSPQELSCFISGVVQTPKSAAVLKSVLDILSDWEKLKS</sequence>
<gene>
    <name evidence="1" type="ORF">H8698_12615</name>
</gene>
<dbReference type="EMBL" id="JACRSU010000006">
    <property type="protein sequence ID" value="MBC8541823.1"/>
    <property type="molecule type" value="Genomic_DNA"/>
</dbReference>